<evidence type="ECO:0000313" key="4">
    <source>
        <dbReference type="EMBL" id="CAE2281986.1"/>
    </source>
</evidence>
<feature type="transmembrane region" description="Helical" evidence="2">
    <location>
        <begin position="509"/>
        <end position="532"/>
    </location>
</feature>
<dbReference type="InterPro" id="IPR038731">
    <property type="entry name" value="RgtA/B/C-like"/>
</dbReference>
<organism evidence="4">
    <name type="scientific">Odontella aurita</name>
    <dbReference type="NCBI Taxonomy" id="265563"/>
    <lineage>
        <taxon>Eukaryota</taxon>
        <taxon>Sar</taxon>
        <taxon>Stramenopiles</taxon>
        <taxon>Ochrophyta</taxon>
        <taxon>Bacillariophyta</taxon>
        <taxon>Mediophyceae</taxon>
        <taxon>Biddulphiophycidae</taxon>
        <taxon>Eupodiscales</taxon>
        <taxon>Odontellaceae</taxon>
        <taxon>Odontella</taxon>
    </lineage>
</organism>
<feature type="compositionally biased region" description="Basic residues" evidence="1">
    <location>
        <begin position="1"/>
        <end position="11"/>
    </location>
</feature>
<feature type="transmembrane region" description="Helical" evidence="2">
    <location>
        <begin position="296"/>
        <end position="327"/>
    </location>
</feature>
<proteinExistence type="predicted"/>
<keyword evidence="2" id="KW-0472">Membrane</keyword>
<name>A0A7S4K3E9_9STRA</name>
<feature type="domain" description="Glycosyltransferase RgtA/B/C/D-like" evidence="3">
    <location>
        <begin position="214"/>
        <end position="349"/>
    </location>
</feature>
<keyword evidence="2" id="KW-0812">Transmembrane</keyword>
<accession>A0A7S4K3E9</accession>
<dbReference type="Pfam" id="PF13231">
    <property type="entry name" value="PMT_2"/>
    <property type="match status" value="1"/>
</dbReference>
<feature type="transmembrane region" description="Helical" evidence="2">
    <location>
        <begin position="170"/>
        <end position="193"/>
    </location>
</feature>
<dbReference type="AlphaFoldDB" id="A0A7S4K3E9"/>
<feature type="transmembrane region" description="Helical" evidence="2">
    <location>
        <begin position="449"/>
        <end position="468"/>
    </location>
</feature>
<feature type="transmembrane region" description="Helical" evidence="2">
    <location>
        <begin position="402"/>
        <end position="420"/>
    </location>
</feature>
<evidence type="ECO:0000256" key="2">
    <source>
        <dbReference type="SAM" id="Phobius"/>
    </source>
</evidence>
<feature type="compositionally biased region" description="Polar residues" evidence="1">
    <location>
        <begin position="26"/>
        <end position="37"/>
    </location>
</feature>
<feature type="transmembrane region" description="Helical" evidence="2">
    <location>
        <begin position="334"/>
        <end position="352"/>
    </location>
</feature>
<reference evidence="4" key="1">
    <citation type="submission" date="2021-01" db="EMBL/GenBank/DDBJ databases">
        <authorList>
            <person name="Corre E."/>
            <person name="Pelletier E."/>
            <person name="Niang G."/>
            <person name="Scheremetjew M."/>
            <person name="Finn R."/>
            <person name="Kale V."/>
            <person name="Holt S."/>
            <person name="Cochrane G."/>
            <person name="Meng A."/>
            <person name="Brown T."/>
            <person name="Cohen L."/>
        </authorList>
    </citation>
    <scope>NUCLEOTIDE SEQUENCE</scope>
    <source>
        <strain evidence="4">Isolate 1302-5</strain>
    </source>
</reference>
<sequence length="617" mass="69713">MAPRQRKGKKSKGADQHEKAVAKSALNKNSSQKVQTSEQDRSDRRTALTIFLAAFLTYVFNGGYMTGGDAVANIYQPFQFLRGKVWWKPFDNPHLFTWKMRTDEGDFLDIYVPTTMDGLVYHAPNQTSTGVTARDMLRNEKFYFVAQKYMLVPVVRDVQEGKPNDPNTRFVNTFNIGTSLTFTPFVALLAVFYGFDLTSLQKNTWLLFHSSKVVASLLVAASGALVFLSARTFPSVSQKQAGAVALIYCFCTCTWSISSQALWQHGANEFYLSLAVYALATAVRRNTDGKDWSTKMIFLCGFSIGMATLSRPTSAVIAVSIGLYLLVQKRSLKASVIYAAGGSILALVQLYYNWFCFSDPFEFGQQQASRDIADIKAGSRDLWQTPALKGAGVLLFSPSRGLFIFSPLMIFAMPAFYLIWRPNFRGKEQPKNWFDGSDGISQKGNEFEVLRPLAVSVLILWIMAFKFFDYWGGFCYGYRPLLDTVPMLALFLCVVINKAGDYAHMKYMVWVLVGWSLLVQFVGATACTNLLWNSRQAYQVTNSNQETEVFLDVQQAREFLNQNPGAKSESIGLSIDSPEYRHRLWRWSDSQILYHLQNYEAAKKVKPLQMEAFRRFG</sequence>
<evidence type="ECO:0000259" key="3">
    <source>
        <dbReference type="Pfam" id="PF13231"/>
    </source>
</evidence>
<protein>
    <recommendedName>
        <fullName evidence="3">Glycosyltransferase RgtA/B/C/D-like domain-containing protein</fullName>
    </recommendedName>
</protein>
<feature type="transmembrane region" description="Helical" evidence="2">
    <location>
        <begin position="213"/>
        <end position="230"/>
    </location>
</feature>
<gene>
    <name evidence="4" type="ORF">OAUR00152_LOCUS38144</name>
</gene>
<keyword evidence="2" id="KW-1133">Transmembrane helix</keyword>
<dbReference type="EMBL" id="HBKQ01055683">
    <property type="protein sequence ID" value="CAE2281986.1"/>
    <property type="molecule type" value="Transcribed_RNA"/>
</dbReference>
<evidence type="ECO:0000256" key="1">
    <source>
        <dbReference type="SAM" id="MobiDB-lite"/>
    </source>
</evidence>
<feature type="compositionally biased region" description="Basic and acidic residues" evidence="1">
    <location>
        <begin position="12"/>
        <end position="21"/>
    </location>
</feature>
<feature type="region of interest" description="Disordered" evidence="1">
    <location>
        <begin position="1"/>
        <end position="40"/>
    </location>
</feature>
<feature type="transmembrane region" description="Helical" evidence="2">
    <location>
        <begin position="242"/>
        <end position="263"/>
    </location>
</feature>